<sequence>MGRLTLVRHGQSIWNLQNRFTGWIDVSLSRHGMEEAGRAAALLSEQRFDVAFTSALLRAQDTLYEILKHNFWCDQYLRVHESGSDWYEHFVPDNGDRPELRIYVSDRLNERYYGDLQGMNKDKARERFGAEQVHLWRRSYDTPPPNGESLAMTADRALPYFRSRIVPRLQRGEHVLVSAHGNSLRAIIMHLEGMTPAQILHYELETGAPHIYDLDAEMRIKEKRILGGGGQGDRT</sequence>
<dbReference type="InterPro" id="IPR005952">
    <property type="entry name" value="Phosphogly_mut1"/>
</dbReference>
<keyword evidence="3 5" id="KW-0324">Glycolysis</keyword>
<dbReference type="NCBIfam" id="TIGR01258">
    <property type="entry name" value="pgm_1"/>
    <property type="match status" value="1"/>
</dbReference>
<feature type="site" description="Transition state stabilizer" evidence="5 8">
    <location>
        <position position="180"/>
    </location>
</feature>
<dbReference type="HAMAP" id="MF_01039">
    <property type="entry name" value="PGAM_GpmA"/>
    <property type="match status" value="1"/>
</dbReference>
<evidence type="ECO:0000256" key="4">
    <source>
        <dbReference type="ARBA" id="ARBA00023235"/>
    </source>
</evidence>
<keyword evidence="4 5" id="KW-0413">Isomerase</keyword>
<dbReference type="InterPro" id="IPR001345">
    <property type="entry name" value="PG/BPGM_mutase_AS"/>
</dbReference>
<evidence type="ECO:0000256" key="3">
    <source>
        <dbReference type="ARBA" id="ARBA00023152"/>
    </source>
</evidence>
<dbReference type="CDD" id="cd07067">
    <property type="entry name" value="HP_PGM_like"/>
    <property type="match status" value="1"/>
</dbReference>
<comment type="pathway">
    <text evidence="5 9">Carbohydrate degradation; glycolysis; pyruvate from D-glyceraldehyde 3-phosphate: step 3/5.</text>
</comment>
<evidence type="ECO:0000256" key="9">
    <source>
        <dbReference type="RuleBase" id="RU004512"/>
    </source>
</evidence>
<evidence type="ECO:0000256" key="1">
    <source>
        <dbReference type="ARBA" id="ARBA00006717"/>
    </source>
</evidence>
<dbReference type="PROSITE" id="PS00175">
    <property type="entry name" value="PG_MUTASE"/>
    <property type="match status" value="1"/>
</dbReference>
<feature type="binding site" evidence="5 7">
    <location>
        <begin position="21"/>
        <end position="22"/>
    </location>
    <ligand>
        <name>substrate</name>
    </ligand>
</feature>
<evidence type="ECO:0000256" key="7">
    <source>
        <dbReference type="PIRSR" id="PIRSR613078-2"/>
    </source>
</evidence>
<dbReference type="Proteomes" id="UP000886251">
    <property type="component" value="Unassembled WGS sequence"/>
</dbReference>
<dbReference type="Gene3D" id="3.40.50.1240">
    <property type="entry name" value="Phosphoglycerate mutase-like"/>
    <property type="match status" value="1"/>
</dbReference>
<dbReference type="GO" id="GO:0006096">
    <property type="term" value="P:glycolytic process"/>
    <property type="evidence" value="ECO:0007669"/>
    <property type="project" value="UniProtKB-UniRule"/>
</dbReference>
<feature type="active site" description="Tele-phosphohistidine intermediate" evidence="5 6">
    <location>
        <position position="9"/>
    </location>
</feature>
<keyword evidence="2 5" id="KW-0312">Gluconeogenesis</keyword>
<dbReference type="GO" id="GO:0006094">
    <property type="term" value="P:gluconeogenesis"/>
    <property type="evidence" value="ECO:0007669"/>
    <property type="project" value="UniProtKB-UniRule"/>
</dbReference>
<dbReference type="GO" id="GO:0004619">
    <property type="term" value="F:phosphoglycerate mutase activity"/>
    <property type="evidence" value="ECO:0007669"/>
    <property type="project" value="UniProtKB-UniRule"/>
</dbReference>
<dbReference type="AlphaFoldDB" id="A0A831RN42"/>
<accession>A0A831RN42</accession>
<comment type="subunit">
    <text evidence="5">Homodimer.</text>
</comment>
<comment type="similarity">
    <text evidence="1 5">Belongs to the phosphoglycerate mutase family. BPG-dependent PGAM subfamily.</text>
</comment>
<dbReference type="SMART" id="SM00855">
    <property type="entry name" value="PGAM"/>
    <property type="match status" value="1"/>
</dbReference>
<feature type="binding site" evidence="5 7">
    <location>
        <begin position="110"/>
        <end position="113"/>
    </location>
    <ligand>
        <name>substrate</name>
    </ligand>
</feature>
<name>A0A831RN42_9GAMM</name>
<dbReference type="InterPro" id="IPR013078">
    <property type="entry name" value="His_Pase_superF_clade-1"/>
</dbReference>
<evidence type="ECO:0000256" key="5">
    <source>
        <dbReference type="HAMAP-Rule" id="MF_01039"/>
    </source>
</evidence>
<feature type="binding site" evidence="5 7">
    <location>
        <position position="121"/>
    </location>
    <ligand>
        <name>substrate</name>
    </ligand>
</feature>
<gene>
    <name evidence="5" type="primary">gpmA</name>
    <name evidence="10" type="ORF">ENI96_06090</name>
</gene>
<comment type="catalytic activity">
    <reaction evidence="5 9">
        <text>(2R)-2-phosphoglycerate = (2R)-3-phosphoglycerate</text>
        <dbReference type="Rhea" id="RHEA:15901"/>
        <dbReference type="ChEBI" id="CHEBI:58272"/>
        <dbReference type="ChEBI" id="CHEBI:58289"/>
        <dbReference type="EC" id="5.4.2.11"/>
    </reaction>
</comment>
<dbReference type="PANTHER" id="PTHR11931">
    <property type="entry name" value="PHOSPHOGLYCERATE MUTASE"/>
    <property type="match status" value="1"/>
</dbReference>
<feature type="binding site" evidence="5 7">
    <location>
        <begin position="8"/>
        <end position="15"/>
    </location>
    <ligand>
        <name>substrate</name>
    </ligand>
</feature>
<evidence type="ECO:0000256" key="6">
    <source>
        <dbReference type="PIRSR" id="PIRSR613078-1"/>
    </source>
</evidence>
<feature type="active site" description="Proton donor/acceptor" evidence="5 6">
    <location>
        <position position="110"/>
    </location>
</feature>
<comment type="caution">
    <text evidence="10">The sequence shown here is derived from an EMBL/GenBank/DDBJ whole genome shotgun (WGS) entry which is preliminary data.</text>
</comment>
<organism evidence="10">
    <name type="scientific">Sedimenticola thiotaurini</name>
    <dbReference type="NCBI Taxonomy" id="1543721"/>
    <lineage>
        <taxon>Bacteria</taxon>
        <taxon>Pseudomonadati</taxon>
        <taxon>Pseudomonadota</taxon>
        <taxon>Gammaproteobacteria</taxon>
        <taxon>Chromatiales</taxon>
        <taxon>Sedimenticolaceae</taxon>
        <taxon>Sedimenticola</taxon>
    </lineage>
</organism>
<dbReference type="UniPathway" id="UPA00109">
    <property type="reaction ID" value="UER00186"/>
</dbReference>
<dbReference type="EMBL" id="DRKP01000067">
    <property type="protein sequence ID" value="HEB95985.1"/>
    <property type="molecule type" value="Genomic_DNA"/>
</dbReference>
<dbReference type="SUPFAM" id="SSF53254">
    <property type="entry name" value="Phosphoglycerate mutase-like"/>
    <property type="match status" value="1"/>
</dbReference>
<evidence type="ECO:0000313" key="10">
    <source>
        <dbReference type="EMBL" id="HEB95985.1"/>
    </source>
</evidence>
<dbReference type="EC" id="5.4.2.11" evidence="5 9"/>
<evidence type="ECO:0000256" key="2">
    <source>
        <dbReference type="ARBA" id="ARBA00022432"/>
    </source>
</evidence>
<feature type="binding site" evidence="5 7">
    <location>
        <begin position="137"/>
        <end position="138"/>
    </location>
    <ligand>
        <name>substrate</name>
    </ligand>
</feature>
<evidence type="ECO:0000256" key="8">
    <source>
        <dbReference type="PIRSR" id="PIRSR613078-3"/>
    </source>
</evidence>
<reference evidence="10" key="1">
    <citation type="journal article" date="2020" name="mSystems">
        <title>Genome- and Community-Level Interaction Insights into Carbon Utilization and Element Cycling Functions of Hydrothermarchaeota in Hydrothermal Sediment.</title>
        <authorList>
            <person name="Zhou Z."/>
            <person name="Liu Y."/>
            <person name="Xu W."/>
            <person name="Pan J."/>
            <person name="Luo Z.H."/>
            <person name="Li M."/>
        </authorList>
    </citation>
    <scope>NUCLEOTIDE SEQUENCE [LARGE SCALE GENOMIC DNA]</scope>
    <source>
        <strain evidence="10">HyVt-443</strain>
    </source>
</reference>
<feature type="binding site" evidence="5 7">
    <location>
        <begin position="181"/>
        <end position="182"/>
    </location>
    <ligand>
        <name>substrate</name>
    </ligand>
</feature>
<dbReference type="Pfam" id="PF00300">
    <property type="entry name" value="His_Phos_1"/>
    <property type="match status" value="2"/>
</dbReference>
<protein>
    <recommendedName>
        <fullName evidence="5 9">2,3-bisphosphoglycerate-dependent phosphoglycerate mutase</fullName>
        <shortName evidence="5">BPG-dependent PGAM</shortName>
        <shortName evidence="5">PGAM</shortName>
        <shortName evidence="5">Phosphoglyceromutase</shortName>
        <shortName evidence="5">dPGM</shortName>
        <ecNumber evidence="5 9">5.4.2.11</ecNumber>
    </recommendedName>
</protein>
<comment type="function">
    <text evidence="5 9">Catalyzes the interconversion of 2-phosphoglycerate and 3-phosphoglycerate.</text>
</comment>
<dbReference type="InterPro" id="IPR029033">
    <property type="entry name" value="His_PPase_superfam"/>
</dbReference>
<feature type="binding site" evidence="5 7">
    <location>
        <position position="58"/>
    </location>
    <ligand>
        <name>substrate</name>
    </ligand>
</feature>
<proteinExistence type="inferred from homology"/>